<evidence type="ECO:0000313" key="7">
    <source>
        <dbReference type="Proteomes" id="UP000142765"/>
    </source>
</evidence>
<evidence type="ECO:0000313" key="1">
    <source>
        <dbReference type="EMBL" id="AFJ20589.1"/>
    </source>
</evidence>
<dbReference type="OrthoDB" id="36060at10239"/>
<dbReference type="EMBL" id="KM200722">
    <property type="protein sequence ID" value="AKC01988.1"/>
    <property type="molecule type" value="Genomic_DNA"/>
</dbReference>
<keyword evidence="5" id="KW-1185">Reference proteome</keyword>
<dbReference type="KEGG" id="vg:14011397"/>
<dbReference type="GeneID" id="14011397"/>
<dbReference type="Proteomes" id="UP000142765">
    <property type="component" value="Segment"/>
</dbReference>
<evidence type="ECO:0000313" key="4">
    <source>
        <dbReference type="EMBL" id="QIV66856.1"/>
    </source>
</evidence>
<dbReference type="RefSeq" id="YP_007003859.1">
    <property type="nucleotide sequence ID" value="NC_019495.1"/>
</dbReference>
<reference evidence="4" key="4">
    <citation type="submission" date="2019-10" db="EMBL/GenBank/DDBJ databases">
        <title>The complete genome of Cyprinid herpesvirus 2, a new strain isolated from Allogynogenetic crucian carp.</title>
        <authorList>
            <person name="Jiang Y."/>
            <person name="Wang H."/>
            <person name="Lu L."/>
        </authorList>
    </citation>
    <scope>NUCLEOTIDE SEQUENCE</scope>
    <source>
        <strain evidence="4">YC-01</strain>
    </source>
</reference>
<dbReference type="EMBL" id="MN593216">
    <property type="protein sequence ID" value="QIV66856.1"/>
    <property type="molecule type" value="Genomic_DNA"/>
</dbReference>
<organism evidence="1 5">
    <name type="scientific">Cyprinid herpesvirus 2</name>
    <name type="common">CyHV-2</name>
    <dbReference type="NCBI Taxonomy" id="317878"/>
    <lineage>
        <taxon>Viruses</taxon>
        <taxon>Duplodnaviria</taxon>
        <taxon>Heunggongvirae</taxon>
        <taxon>Peploviricota</taxon>
        <taxon>Herviviricetes</taxon>
        <taxon>Herpesvirales</taxon>
        <taxon>Alloherpesviridae</taxon>
        <taxon>Cyvirus</taxon>
        <taxon>Cyvirus cyprinidallo2</taxon>
    </lineage>
</organism>
<protein>
    <submittedName>
        <fullName evidence="1 3">ORF35</fullName>
    </submittedName>
</protein>
<reference evidence="3 7" key="3">
    <citation type="submission" date="2015-08" db="EMBL/GenBank/DDBJ databases">
        <authorList>
            <person name="Babu N.S."/>
            <person name="Beckwith C.J."/>
            <person name="Beseler K.G."/>
            <person name="Brison A."/>
            <person name="Carone J.V."/>
            <person name="Caskin T.P."/>
            <person name="Diamond M."/>
            <person name="Durham M.E."/>
            <person name="Foxe J.M."/>
            <person name="Go M."/>
            <person name="Henderson B.A."/>
            <person name="Jones I.B."/>
            <person name="McGettigan J.A."/>
            <person name="Micheletti S.J."/>
            <person name="Nasrallah M.E."/>
            <person name="Ortiz D."/>
            <person name="Piller C.R."/>
            <person name="Privatt S.R."/>
            <person name="Schneider S.L."/>
            <person name="Sharp S."/>
            <person name="Smith T.C."/>
            <person name="Stanton J.D."/>
            <person name="Ullery H.E."/>
            <person name="Wilson R.J."/>
            <person name="Serrano M.G."/>
            <person name="Buck G."/>
            <person name="Lee V."/>
            <person name="Wang Y."/>
            <person name="Carvalho R."/>
            <person name="Voegtly L."/>
            <person name="Shi R."/>
            <person name="Duckworth R."/>
            <person name="Johnson A."/>
            <person name="Loviza R."/>
            <person name="Walstead R."/>
            <person name="Shah Z."/>
            <person name="Kiflezghi M."/>
            <person name="Wade K."/>
            <person name="Ball S.L."/>
            <person name="Bradley K.W."/>
            <person name="Asai D.J."/>
            <person name="Bowman C.A."/>
            <person name="Russell D.A."/>
            <person name="Pope W.H."/>
            <person name="Jacobs-Sera D."/>
            <person name="Hendrix R.W."/>
            <person name="Hatfull G.F."/>
        </authorList>
    </citation>
    <scope>NUCLEOTIDE SEQUENCE [LARGE SCALE GENOMIC DNA]</scope>
    <source>
        <strain evidence="3">SY</strain>
    </source>
</reference>
<sequence>MSTRIQFNKRKFFERDQPLCRSRSQIEQAIRNTRRWPSDVDPMTACEKFETLGCNLVAVGAKLMSQATSEDELDTIVAELGAVMPTEDKARRLRTIADACVSLTSETVLLFPSPSDMTRTLGYAMCASGLEIIRASRNEVEEVLSRALDRLMELFMIQLTSATFHFSAAFYGASDLLPHLIGVTGIHDVEHANRHGPQTDQELLEDAEAQTDPQVAWYKSGEWYRDQLRAGLFGNIISSSGASITIDGCTVTTSDA</sequence>
<dbReference type="Proteomes" id="UP000101183">
    <property type="component" value="Segment"/>
</dbReference>
<dbReference type="EMBL" id="JQ815364">
    <property type="protein sequence ID" value="AFJ20589.1"/>
    <property type="molecule type" value="Genomic_DNA"/>
</dbReference>
<name>K7PBH5_CYHV2</name>
<reference evidence="6" key="5">
    <citation type="journal article" date="2022" name="Can. J. Microbiol.">
        <title>Characterization and Prevalence of A New Fatal Genotype CyHV-2 in Mainland China.</title>
        <authorList>
            <person name="Li L."/>
            <person name="Luo Y."/>
            <person name="Gao Z."/>
            <person name="Huang J."/>
            <person name="Zheng X."/>
            <person name="Nie H."/>
            <person name="Zhang J."/>
            <person name="Lin L."/>
            <person name="Yuan J."/>
        </authorList>
    </citation>
    <scope>NUCLEOTIDE SEQUENCE [LARGE SCALE GENOMIC DNA]</scope>
</reference>
<evidence type="ECO:0000313" key="5">
    <source>
        <dbReference type="Proteomes" id="UP000101183"/>
    </source>
</evidence>
<evidence type="ECO:0000313" key="3">
    <source>
        <dbReference type="EMBL" id="AMB21609.1"/>
    </source>
</evidence>
<reference evidence="1 5" key="1">
    <citation type="journal article" date="2013" name="J. Virol.">
        <title>Comparative genomics of carp herpesviruses.</title>
        <authorList>
            <person name="Davison A.J."/>
            <person name="Kurobe T."/>
            <person name="Gatherer D."/>
            <person name="Cunningham C."/>
            <person name="Korf I."/>
            <person name="Fukuda H."/>
            <person name="Hedrick R.P."/>
            <person name="Waltzek T.B."/>
        </authorList>
    </citation>
    <scope>NUCLEOTIDE SEQUENCE [LARGE SCALE GENOMIC DNA]</scope>
    <source>
        <strain evidence="1">ST-J1</strain>
    </source>
</reference>
<evidence type="ECO:0000313" key="2">
    <source>
        <dbReference type="EMBL" id="AKC01988.1"/>
    </source>
</evidence>
<gene>
    <name evidence="1" type="ORF">CyHV2_ORF35</name>
</gene>
<reference evidence="2" key="2">
    <citation type="journal article" date="2015" name="Can. J. Microbiol.">
        <title>Characterization and Prevalence of A New Fatal Genotype CyHV-2 in Mainland China.</title>
        <authorList>
            <person name="Li L."/>
            <person name="Luo Y."/>
            <person name="Gao Z."/>
            <person name="Huang J."/>
            <person name="Zheng X."/>
            <person name="Nie H."/>
            <person name="Zhang J."/>
            <person name="Lin L."/>
            <person name="Yuan J."/>
        </authorList>
    </citation>
    <scope>NUCLEOTIDE SEQUENCE [LARGE SCALE GENOMIC DNA]</scope>
    <source>
        <strain evidence="2">SY-C1</strain>
    </source>
</reference>
<dbReference type="Proteomes" id="UP000126788">
    <property type="component" value="Genome"/>
</dbReference>
<accession>K7PBH5</accession>
<evidence type="ECO:0000313" key="6">
    <source>
        <dbReference type="Proteomes" id="UP000126788"/>
    </source>
</evidence>
<dbReference type="EMBL" id="KT387800">
    <property type="protein sequence ID" value="AMB21609.1"/>
    <property type="molecule type" value="Genomic_DNA"/>
</dbReference>
<proteinExistence type="predicted"/>